<protein>
    <recommendedName>
        <fullName evidence="4">DUF3618 domain-containing protein</fullName>
    </recommendedName>
</protein>
<dbReference type="EMBL" id="JAZGQK010000026">
    <property type="protein sequence ID" value="MEE6262276.1"/>
    <property type="molecule type" value="Genomic_DNA"/>
</dbReference>
<gene>
    <name evidence="2" type="ORF">V1633_27710</name>
</gene>
<evidence type="ECO:0000313" key="3">
    <source>
        <dbReference type="Proteomes" id="UP001332243"/>
    </source>
</evidence>
<evidence type="ECO:0000313" key="2">
    <source>
        <dbReference type="EMBL" id="MEE6262276.1"/>
    </source>
</evidence>
<accession>A0ABU7S0L1</accession>
<comment type="caution">
    <text evidence="2">The sequence shown here is derived from an EMBL/GenBank/DDBJ whole genome shotgun (WGS) entry which is preliminary data.</text>
</comment>
<evidence type="ECO:0000256" key="1">
    <source>
        <dbReference type="SAM" id="Phobius"/>
    </source>
</evidence>
<dbReference type="RefSeq" id="WP_331217204.1">
    <property type="nucleotide sequence ID" value="NZ_JAZGQK010000026.1"/>
</dbReference>
<evidence type="ECO:0008006" key="4">
    <source>
        <dbReference type="Google" id="ProtNLM"/>
    </source>
</evidence>
<keyword evidence="1" id="KW-0472">Membrane</keyword>
<dbReference type="Proteomes" id="UP001332243">
    <property type="component" value="Unassembled WGS sequence"/>
</dbReference>
<feature type="transmembrane region" description="Helical" evidence="1">
    <location>
        <begin position="83"/>
        <end position="100"/>
    </location>
</feature>
<keyword evidence="3" id="KW-1185">Reference proteome</keyword>
<reference evidence="2 3" key="1">
    <citation type="submission" date="2024-01" db="EMBL/GenBank/DDBJ databases">
        <title>Genome insights into Plantactinospora sonchi sp. nov.</title>
        <authorList>
            <person name="Wang L."/>
        </authorList>
    </citation>
    <scope>NUCLEOTIDE SEQUENCE [LARGE SCALE GENOMIC DNA]</scope>
    <source>
        <strain evidence="2 3">NEAU-QY2</strain>
    </source>
</reference>
<keyword evidence="1" id="KW-0812">Transmembrane</keyword>
<keyword evidence="1" id="KW-1133">Transmembrane helix</keyword>
<name>A0ABU7S0L1_9ACTN</name>
<organism evidence="2 3">
    <name type="scientific">Plantactinospora sonchi</name>
    <dbReference type="NCBI Taxonomy" id="1544735"/>
    <lineage>
        <taxon>Bacteria</taxon>
        <taxon>Bacillati</taxon>
        <taxon>Actinomycetota</taxon>
        <taxon>Actinomycetes</taxon>
        <taxon>Micromonosporales</taxon>
        <taxon>Micromonosporaceae</taxon>
        <taxon>Plantactinospora</taxon>
    </lineage>
</organism>
<sequence>MLGTNLLKQRKPERVTDQAWDYLTSSVNSAGESVRDTARSARRTSAHLTGQAGDRVGAVADEAMHRASRAYDALAGRRPSLPWGWLAVAGLVGAAVAWAATTTARAALARAENELPATDHLELVDVDRPNSPVRLDTTN</sequence>
<proteinExistence type="predicted"/>